<dbReference type="EMBL" id="BMEO01000015">
    <property type="protein sequence ID" value="GGG02119.1"/>
    <property type="molecule type" value="Genomic_DNA"/>
</dbReference>
<dbReference type="InterPro" id="IPR036388">
    <property type="entry name" value="WH-like_DNA-bd_sf"/>
</dbReference>
<proteinExistence type="predicted"/>
<reference evidence="2" key="1">
    <citation type="journal article" date="2014" name="Int. J. Syst. Evol. Microbiol.">
        <title>Complete genome sequence of Corynebacterium casei LMG S-19264T (=DSM 44701T), isolated from a smear-ripened cheese.</title>
        <authorList>
            <consortium name="US DOE Joint Genome Institute (JGI-PGF)"/>
            <person name="Walter F."/>
            <person name="Albersmeier A."/>
            <person name="Kalinowski J."/>
            <person name="Ruckert C."/>
        </authorList>
    </citation>
    <scope>NUCLEOTIDE SEQUENCE</scope>
    <source>
        <strain evidence="2">CGMCC 1.12181</strain>
    </source>
</reference>
<dbReference type="InterPro" id="IPR053812">
    <property type="entry name" value="HTH_Sigma70_ECF-like"/>
</dbReference>
<organism evidence="2 3">
    <name type="scientific">Marinicella pacifica</name>
    <dbReference type="NCBI Taxonomy" id="1171543"/>
    <lineage>
        <taxon>Bacteria</taxon>
        <taxon>Pseudomonadati</taxon>
        <taxon>Pseudomonadota</taxon>
        <taxon>Gammaproteobacteria</taxon>
        <taxon>Lysobacterales</taxon>
        <taxon>Marinicellaceae</taxon>
        <taxon>Marinicella</taxon>
    </lineage>
</organism>
<evidence type="ECO:0000313" key="2">
    <source>
        <dbReference type="EMBL" id="GGG02119.1"/>
    </source>
</evidence>
<dbReference type="GO" id="GO:0003700">
    <property type="term" value="F:DNA-binding transcription factor activity"/>
    <property type="evidence" value="ECO:0007669"/>
    <property type="project" value="InterPro"/>
</dbReference>
<dbReference type="AlphaFoldDB" id="A0A917CY53"/>
<evidence type="ECO:0000259" key="1">
    <source>
        <dbReference type="Pfam" id="PF07638"/>
    </source>
</evidence>
<name>A0A917CY53_9GAMM</name>
<dbReference type="Proteomes" id="UP000605253">
    <property type="component" value="Unassembled WGS sequence"/>
</dbReference>
<evidence type="ECO:0000313" key="3">
    <source>
        <dbReference type="Proteomes" id="UP000605253"/>
    </source>
</evidence>
<dbReference type="InterPro" id="IPR013324">
    <property type="entry name" value="RNA_pol_sigma_r3/r4-like"/>
</dbReference>
<dbReference type="GO" id="GO:0006352">
    <property type="term" value="P:DNA-templated transcription initiation"/>
    <property type="evidence" value="ECO:0007669"/>
    <property type="project" value="InterPro"/>
</dbReference>
<gene>
    <name evidence="2" type="ORF">GCM10011365_24120</name>
</gene>
<dbReference type="Gene3D" id="1.10.10.10">
    <property type="entry name" value="Winged helix-like DNA-binding domain superfamily/Winged helix DNA-binding domain"/>
    <property type="match status" value="1"/>
</dbReference>
<feature type="domain" description="RNA polymerase sigma-70 ECF-like HTH" evidence="1">
    <location>
        <begin position="13"/>
        <end position="145"/>
    </location>
</feature>
<dbReference type="Pfam" id="PF07638">
    <property type="entry name" value="Sigma70_ECF"/>
    <property type="match status" value="1"/>
</dbReference>
<protein>
    <recommendedName>
        <fullName evidence="1">RNA polymerase sigma-70 ECF-like HTH domain-containing protein</fullName>
    </recommendedName>
</protein>
<dbReference type="SUPFAM" id="SSF88659">
    <property type="entry name" value="Sigma3 and sigma4 domains of RNA polymerase sigma factors"/>
    <property type="match status" value="1"/>
</dbReference>
<reference evidence="2" key="2">
    <citation type="submission" date="2020-09" db="EMBL/GenBank/DDBJ databases">
        <authorList>
            <person name="Sun Q."/>
            <person name="Zhou Y."/>
        </authorList>
    </citation>
    <scope>NUCLEOTIDE SEQUENCE</scope>
    <source>
        <strain evidence="2">CGMCC 1.12181</strain>
    </source>
</reference>
<dbReference type="InterPro" id="IPR014284">
    <property type="entry name" value="RNA_pol_sigma-70_dom"/>
</dbReference>
<dbReference type="NCBIfam" id="TIGR02937">
    <property type="entry name" value="sigma70-ECF"/>
    <property type="match status" value="1"/>
</dbReference>
<accession>A0A917CY53</accession>
<sequence>MARQKHRQVGGISLNPQEVVHEAYERIGRAVDQNPPENSLGFYNLASAILHATCVDLLRQRMAIKRQKPVLSLSAGLSQPDHTLLHILTLIDDLQALHPRHAMAFRLHTLSGVSIVETADMLNCSQATVSRDVDFARRWLAVRLQSG</sequence>
<keyword evidence="3" id="KW-1185">Reference proteome</keyword>
<comment type="caution">
    <text evidence="2">The sequence shown here is derived from an EMBL/GenBank/DDBJ whole genome shotgun (WGS) entry which is preliminary data.</text>
</comment>